<dbReference type="EMBL" id="BMAU01021136">
    <property type="protein sequence ID" value="GFX91826.1"/>
    <property type="molecule type" value="Genomic_DNA"/>
</dbReference>
<dbReference type="Proteomes" id="UP000887159">
    <property type="component" value="Unassembled WGS sequence"/>
</dbReference>
<reference evidence="1" key="1">
    <citation type="submission" date="2020-08" db="EMBL/GenBank/DDBJ databases">
        <title>Multicomponent nature underlies the extraordinary mechanical properties of spider dragline silk.</title>
        <authorList>
            <person name="Kono N."/>
            <person name="Nakamura H."/>
            <person name="Mori M."/>
            <person name="Yoshida Y."/>
            <person name="Ohtoshi R."/>
            <person name="Malay A.D."/>
            <person name="Moran D.A.P."/>
            <person name="Tomita M."/>
            <person name="Numata K."/>
            <person name="Arakawa K."/>
        </authorList>
    </citation>
    <scope>NUCLEOTIDE SEQUENCE</scope>
</reference>
<dbReference type="InterPro" id="IPR036397">
    <property type="entry name" value="RNaseH_sf"/>
</dbReference>
<name>A0A8X6RB36_TRICX</name>
<protein>
    <submittedName>
        <fullName evidence="1">Transposable element Tcb1 transposase</fullName>
    </submittedName>
</protein>
<sequence length="115" mass="13272">MDVYEYGDKHVNPWTLHVNRGLTIQVGRGSVMVWGLCSWLDMRPLIRLDTTLVDDRYVSILSDHMHSFMSIVHSNGLGEFQQDSATPHTSKISTEWLQEHSSEFRHFGWAQSPQT</sequence>
<accession>A0A8X6RB36</accession>
<gene>
    <name evidence="1" type="primary">TCB1_400</name>
    <name evidence="1" type="ORF">TNCV_3530251</name>
</gene>
<keyword evidence="2" id="KW-1185">Reference proteome</keyword>
<dbReference type="Gene3D" id="3.30.420.10">
    <property type="entry name" value="Ribonuclease H-like superfamily/Ribonuclease H"/>
    <property type="match status" value="1"/>
</dbReference>
<evidence type="ECO:0000313" key="1">
    <source>
        <dbReference type="EMBL" id="GFX91826.1"/>
    </source>
</evidence>
<evidence type="ECO:0000313" key="2">
    <source>
        <dbReference type="Proteomes" id="UP000887159"/>
    </source>
</evidence>
<organism evidence="1 2">
    <name type="scientific">Trichonephila clavipes</name>
    <name type="common">Golden silk orbweaver</name>
    <name type="synonym">Nephila clavipes</name>
    <dbReference type="NCBI Taxonomy" id="2585209"/>
    <lineage>
        <taxon>Eukaryota</taxon>
        <taxon>Metazoa</taxon>
        <taxon>Ecdysozoa</taxon>
        <taxon>Arthropoda</taxon>
        <taxon>Chelicerata</taxon>
        <taxon>Arachnida</taxon>
        <taxon>Araneae</taxon>
        <taxon>Araneomorphae</taxon>
        <taxon>Entelegynae</taxon>
        <taxon>Araneoidea</taxon>
        <taxon>Nephilidae</taxon>
        <taxon>Trichonephila</taxon>
    </lineage>
</organism>
<dbReference type="GO" id="GO:0003676">
    <property type="term" value="F:nucleic acid binding"/>
    <property type="evidence" value="ECO:0007669"/>
    <property type="project" value="InterPro"/>
</dbReference>
<comment type="caution">
    <text evidence="1">The sequence shown here is derived from an EMBL/GenBank/DDBJ whole genome shotgun (WGS) entry which is preliminary data.</text>
</comment>
<proteinExistence type="predicted"/>
<dbReference type="AlphaFoldDB" id="A0A8X6RB36"/>